<dbReference type="AlphaFoldDB" id="A0A813UVS5"/>
<evidence type="ECO:0000313" key="3">
    <source>
        <dbReference type="EMBL" id="CAF3645465.1"/>
    </source>
</evidence>
<dbReference type="Proteomes" id="UP000663860">
    <property type="component" value="Unassembled WGS sequence"/>
</dbReference>
<comment type="caution">
    <text evidence="2">The sequence shown here is derived from an EMBL/GenBank/DDBJ whole genome shotgun (WGS) entry which is preliminary data.</text>
</comment>
<dbReference type="Proteomes" id="UP000663868">
    <property type="component" value="Unassembled WGS sequence"/>
</dbReference>
<dbReference type="EMBL" id="CAJOBB010000306">
    <property type="protein sequence ID" value="CAF3645465.1"/>
    <property type="molecule type" value="Genomic_DNA"/>
</dbReference>
<gene>
    <name evidence="2" type="ORF">IZO911_LOCUS8410</name>
    <name evidence="3" type="ORF">KXQ929_LOCUS7447</name>
</gene>
<evidence type="ECO:0000256" key="1">
    <source>
        <dbReference type="SAM" id="SignalP"/>
    </source>
</evidence>
<evidence type="ECO:0000313" key="4">
    <source>
        <dbReference type="Proteomes" id="UP000663860"/>
    </source>
</evidence>
<feature type="chain" id="PRO_5036409450" evidence="1">
    <location>
        <begin position="22"/>
        <end position="104"/>
    </location>
</feature>
<feature type="signal peptide" evidence="1">
    <location>
        <begin position="1"/>
        <end position="21"/>
    </location>
</feature>
<evidence type="ECO:0000313" key="2">
    <source>
        <dbReference type="EMBL" id="CAF0828740.1"/>
    </source>
</evidence>
<keyword evidence="1" id="KW-0732">Signal</keyword>
<sequence>MMKNLILLIGLVMIYIDYTNGISCYYCADCPIPFNAKLNSVTVNTLASASWCAKKSSTADPHARNSRGPAEPGLCTASGCSWKTGPGGQAIWTCCCQGDFCNCG</sequence>
<name>A0A813UVS5_9BILA</name>
<reference evidence="2" key="1">
    <citation type="submission" date="2021-02" db="EMBL/GenBank/DDBJ databases">
        <authorList>
            <person name="Nowell W R."/>
        </authorList>
    </citation>
    <scope>NUCLEOTIDE SEQUENCE</scope>
</reference>
<accession>A0A813UVS5</accession>
<dbReference type="EMBL" id="CAJNOE010000057">
    <property type="protein sequence ID" value="CAF0828740.1"/>
    <property type="molecule type" value="Genomic_DNA"/>
</dbReference>
<proteinExistence type="predicted"/>
<organism evidence="2 4">
    <name type="scientific">Adineta steineri</name>
    <dbReference type="NCBI Taxonomy" id="433720"/>
    <lineage>
        <taxon>Eukaryota</taxon>
        <taxon>Metazoa</taxon>
        <taxon>Spiralia</taxon>
        <taxon>Gnathifera</taxon>
        <taxon>Rotifera</taxon>
        <taxon>Eurotatoria</taxon>
        <taxon>Bdelloidea</taxon>
        <taxon>Adinetida</taxon>
        <taxon>Adinetidae</taxon>
        <taxon>Adineta</taxon>
    </lineage>
</organism>
<protein>
    <submittedName>
        <fullName evidence="2">Uncharacterized protein</fullName>
    </submittedName>
</protein>